<dbReference type="InterPro" id="IPR025121">
    <property type="entry name" value="GTPase_HflX_N"/>
</dbReference>
<dbReference type="Pfam" id="PF13167">
    <property type="entry name" value="GTP-bdg_N"/>
    <property type="match status" value="1"/>
</dbReference>
<dbReference type="GO" id="GO:0043022">
    <property type="term" value="F:ribosome binding"/>
    <property type="evidence" value="ECO:0007669"/>
    <property type="project" value="TreeGrafter"/>
</dbReference>
<sequence>MNSVDANEIKNAFLLFINVESLNEKTKLENAFDEFESLVVSSGLIIHGSKCLKQTAPVINTFITKGNLENLRNQIIQSDVEIIIINHELSASQTRNLEKFFNKRVIDKTELILDIFATRASSHIGKLQVELAQLKHLSTRLIRGWTHLERQKGGIGLRGPGETQLETDRRLINKRIKRLNQRLEKSHKQREINRYSRKKSRNKLVALVGYTNAGKTTLFNKLTESSQLAEDKLFATLDSVTRKNKNPKYGPILFSDTVGFISDLPTQLVESFKATLDELKTADLLLHVVDSHDVDYKLKIKEVNNILNDIGVMNIPQIIVNNKCDLIDASKLDILKFKKNEEVFISAQDDNEFKDLRAKINNLLFNGMYQGWISMENNMGNIRSSLFDMGCVKEEKVSECGKMLAKIKIGNDELNELLNLKGFELCLDEDILLISTK</sequence>
<dbReference type="Gene3D" id="3.40.50.300">
    <property type="entry name" value="P-loop containing nucleotide triphosphate hydrolases"/>
    <property type="match status" value="1"/>
</dbReference>
<evidence type="ECO:0000256" key="6">
    <source>
        <dbReference type="PIRSR" id="PIRSR006809-1"/>
    </source>
</evidence>
<protein>
    <recommendedName>
        <fullName evidence="5">GTPase HflX</fullName>
    </recommendedName>
    <alternativeName>
        <fullName evidence="5">GTP-binding protein HflX</fullName>
    </alternativeName>
</protein>
<feature type="binding site" evidence="6">
    <location>
        <begin position="234"/>
        <end position="238"/>
    </location>
    <ligand>
        <name>GTP</name>
        <dbReference type="ChEBI" id="CHEBI:37565"/>
    </ligand>
</feature>
<evidence type="ECO:0000259" key="9">
    <source>
        <dbReference type="PROSITE" id="PS51705"/>
    </source>
</evidence>
<dbReference type="Gene3D" id="6.10.250.2860">
    <property type="match status" value="1"/>
</dbReference>
<organism evidence="10 11">
    <name type="scientific">SAR86 cluster bacterium</name>
    <dbReference type="NCBI Taxonomy" id="2030880"/>
    <lineage>
        <taxon>Bacteria</taxon>
        <taxon>Pseudomonadati</taxon>
        <taxon>Pseudomonadota</taxon>
        <taxon>Gammaproteobacteria</taxon>
        <taxon>SAR86 cluster</taxon>
    </lineage>
</organism>
<evidence type="ECO:0000256" key="3">
    <source>
        <dbReference type="ARBA" id="ARBA00022842"/>
    </source>
</evidence>
<dbReference type="PANTHER" id="PTHR10229">
    <property type="entry name" value="GTP-BINDING PROTEIN HFLX"/>
    <property type="match status" value="1"/>
</dbReference>
<comment type="function">
    <text evidence="5">GTPase that associates with the 50S ribosomal subunit and may have a role during protein synthesis or ribosome biogenesis.</text>
</comment>
<dbReference type="InterPro" id="IPR006073">
    <property type="entry name" value="GTP-bd"/>
</dbReference>
<comment type="cofactor">
    <cofactor evidence="7">
        <name>Mg(2+)</name>
        <dbReference type="ChEBI" id="CHEBI:18420"/>
    </cofactor>
</comment>
<dbReference type="GO" id="GO:0005737">
    <property type="term" value="C:cytoplasm"/>
    <property type="evidence" value="ECO:0007669"/>
    <property type="project" value="UniProtKB-SubCell"/>
</dbReference>
<dbReference type="SUPFAM" id="SSF52540">
    <property type="entry name" value="P-loop containing nucleoside triphosphate hydrolases"/>
    <property type="match status" value="1"/>
</dbReference>
<name>A0A520N1Y7_9GAMM</name>
<dbReference type="GO" id="GO:0005525">
    <property type="term" value="F:GTP binding"/>
    <property type="evidence" value="ECO:0007669"/>
    <property type="project" value="UniProtKB-UniRule"/>
</dbReference>
<dbReference type="PROSITE" id="PS51705">
    <property type="entry name" value="G_HFLX"/>
    <property type="match status" value="1"/>
</dbReference>
<dbReference type="PIRSF" id="PIRSF006809">
    <property type="entry name" value="GTP-binding_hflX_prd"/>
    <property type="match status" value="1"/>
</dbReference>
<dbReference type="EMBL" id="SHBF01000016">
    <property type="protein sequence ID" value="RZO27491.1"/>
    <property type="molecule type" value="Genomic_DNA"/>
</dbReference>
<comment type="subcellular location">
    <subcellularLocation>
        <location evidence="5">Cytoplasm</location>
    </subcellularLocation>
    <text evidence="5">May associate with membranes.</text>
</comment>
<keyword evidence="3 7" id="KW-0460">Magnesium</keyword>
<evidence type="ECO:0000313" key="10">
    <source>
        <dbReference type="EMBL" id="RZO27491.1"/>
    </source>
</evidence>
<keyword evidence="5" id="KW-0963">Cytoplasm</keyword>
<feature type="binding site" evidence="7">
    <location>
        <position position="236"/>
    </location>
    <ligand>
        <name>Mg(2+)</name>
        <dbReference type="ChEBI" id="CHEBI:18420"/>
    </ligand>
</feature>
<evidence type="ECO:0000256" key="8">
    <source>
        <dbReference type="SAM" id="Coils"/>
    </source>
</evidence>
<dbReference type="NCBIfam" id="TIGR03156">
    <property type="entry name" value="GTP_HflX"/>
    <property type="match status" value="1"/>
</dbReference>
<dbReference type="GO" id="GO:0003924">
    <property type="term" value="F:GTPase activity"/>
    <property type="evidence" value="ECO:0007669"/>
    <property type="project" value="UniProtKB-UniRule"/>
</dbReference>
<evidence type="ECO:0000256" key="2">
    <source>
        <dbReference type="ARBA" id="ARBA00022741"/>
    </source>
</evidence>
<dbReference type="InterPro" id="IPR030394">
    <property type="entry name" value="G_HFLX_dom"/>
</dbReference>
<evidence type="ECO:0000256" key="1">
    <source>
        <dbReference type="ARBA" id="ARBA00022723"/>
    </source>
</evidence>
<proteinExistence type="inferred from homology"/>
<keyword evidence="8" id="KW-0175">Coiled coil</keyword>
<evidence type="ECO:0000256" key="4">
    <source>
        <dbReference type="ARBA" id="ARBA00023134"/>
    </source>
</evidence>
<comment type="subunit">
    <text evidence="5">Monomer. Associates with the 50S ribosomal subunit.</text>
</comment>
<feature type="domain" description="Hflx-type G" evidence="9">
    <location>
        <begin position="203"/>
        <end position="368"/>
    </location>
</feature>
<reference evidence="10 11" key="1">
    <citation type="submission" date="2019-02" db="EMBL/GenBank/DDBJ databases">
        <title>Prokaryotic population dynamics and viral predation in marine succession experiment using metagenomics: the confinement effect.</title>
        <authorList>
            <person name="Haro-Moreno J.M."/>
            <person name="Rodriguez-Valera F."/>
            <person name="Lopez-Perez M."/>
        </authorList>
    </citation>
    <scope>NUCLEOTIDE SEQUENCE [LARGE SCALE GENOMIC DNA]</scope>
    <source>
        <strain evidence="10">MED-G160</strain>
    </source>
</reference>
<evidence type="ECO:0000256" key="7">
    <source>
        <dbReference type="PIRSR" id="PIRSR006809-2"/>
    </source>
</evidence>
<feature type="binding site" evidence="6">
    <location>
        <begin position="209"/>
        <end position="216"/>
    </location>
    <ligand>
        <name>GTP</name>
        <dbReference type="ChEBI" id="CHEBI:37565"/>
    </ligand>
</feature>
<dbReference type="Pfam" id="PF01926">
    <property type="entry name" value="MMR_HSR1"/>
    <property type="match status" value="1"/>
</dbReference>
<dbReference type="PRINTS" id="PR00326">
    <property type="entry name" value="GTP1OBG"/>
</dbReference>
<feature type="binding site" evidence="7">
    <location>
        <position position="216"/>
    </location>
    <ligand>
        <name>Mg(2+)</name>
        <dbReference type="ChEBI" id="CHEBI:18420"/>
    </ligand>
</feature>
<dbReference type="Proteomes" id="UP000318710">
    <property type="component" value="Unassembled WGS sequence"/>
</dbReference>
<dbReference type="GO" id="GO:0046872">
    <property type="term" value="F:metal ion binding"/>
    <property type="evidence" value="ECO:0007669"/>
    <property type="project" value="UniProtKB-KW"/>
</dbReference>
<dbReference type="InterPro" id="IPR032305">
    <property type="entry name" value="GTP-bd_M"/>
</dbReference>
<comment type="caution">
    <text evidence="10">The sequence shown here is derived from an EMBL/GenBank/DDBJ whole genome shotgun (WGS) entry which is preliminary data.</text>
</comment>
<keyword evidence="1 7" id="KW-0479">Metal-binding</keyword>
<dbReference type="AlphaFoldDB" id="A0A520N1Y7"/>
<comment type="similarity">
    <text evidence="5">Belongs to the TRAFAC class OBG-HflX-like GTPase superfamily. HflX GTPase family.</text>
</comment>
<accession>A0A520N1Y7</accession>
<dbReference type="PANTHER" id="PTHR10229:SF0">
    <property type="entry name" value="GTP-BINDING PROTEIN 6-RELATED"/>
    <property type="match status" value="1"/>
</dbReference>
<dbReference type="Gene3D" id="3.40.50.11060">
    <property type="entry name" value="GTPase HflX, N-terminal domain"/>
    <property type="match status" value="1"/>
</dbReference>
<keyword evidence="4 5" id="KW-0342">GTP-binding</keyword>
<dbReference type="InterPro" id="IPR016496">
    <property type="entry name" value="GTPase_HflX"/>
</dbReference>
<evidence type="ECO:0000256" key="5">
    <source>
        <dbReference type="HAMAP-Rule" id="MF_00900"/>
    </source>
</evidence>
<dbReference type="HAMAP" id="MF_00900">
    <property type="entry name" value="GTPase_HflX"/>
    <property type="match status" value="1"/>
</dbReference>
<feature type="binding site" evidence="6">
    <location>
        <begin position="346"/>
        <end position="348"/>
    </location>
    <ligand>
        <name>GTP</name>
        <dbReference type="ChEBI" id="CHEBI:37565"/>
    </ligand>
</feature>
<dbReference type="InterPro" id="IPR027417">
    <property type="entry name" value="P-loop_NTPase"/>
</dbReference>
<gene>
    <name evidence="5 10" type="primary">hflX</name>
    <name evidence="10" type="ORF">EVA93_03150</name>
</gene>
<feature type="binding site" evidence="6">
    <location>
        <begin position="256"/>
        <end position="259"/>
    </location>
    <ligand>
        <name>GTP</name>
        <dbReference type="ChEBI" id="CHEBI:37565"/>
    </ligand>
</feature>
<keyword evidence="2 5" id="KW-0547">Nucleotide-binding</keyword>
<dbReference type="Pfam" id="PF16360">
    <property type="entry name" value="GTP-bdg_M"/>
    <property type="match status" value="1"/>
</dbReference>
<feature type="coiled-coil region" evidence="8">
    <location>
        <begin position="162"/>
        <end position="189"/>
    </location>
</feature>
<evidence type="ECO:0000313" key="11">
    <source>
        <dbReference type="Proteomes" id="UP000318710"/>
    </source>
</evidence>
<dbReference type="CDD" id="cd01878">
    <property type="entry name" value="HflX"/>
    <property type="match status" value="1"/>
</dbReference>
<dbReference type="InterPro" id="IPR042108">
    <property type="entry name" value="GTPase_HflX_N_sf"/>
</dbReference>
<feature type="binding site" evidence="6">
    <location>
        <begin position="322"/>
        <end position="325"/>
    </location>
    <ligand>
        <name>GTP</name>
        <dbReference type="ChEBI" id="CHEBI:37565"/>
    </ligand>
</feature>